<dbReference type="EMBL" id="KL197747">
    <property type="protein sequence ID" value="KDQ51578.1"/>
    <property type="molecule type" value="Genomic_DNA"/>
</dbReference>
<dbReference type="HOGENOM" id="CLU_019613_2_1_1"/>
<evidence type="ECO:0000256" key="2">
    <source>
        <dbReference type="SAM" id="MobiDB-lite"/>
    </source>
</evidence>
<dbReference type="Proteomes" id="UP000027265">
    <property type="component" value="Unassembled WGS sequence"/>
</dbReference>
<organism evidence="4 5">
    <name type="scientific">Jaapia argillacea MUCL 33604</name>
    <dbReference type="NCBI Taxonomy" id="933084"/>
    <lineage>
        <taxon>Eukaryota</taxon>
        <taxon>Fungi</taxon>
        <taxon>Dikarya</taxon>
        <taxon>Basidiomycota</taxon>
        <taxon>Agaricomycotina</taxon>
        <taxon>Agaricomycetes</taxon>
        <taxon>Agaricomycetidae</taxon>
        <taxon>Jaapiales</taxon>
        <taxon>Jaapiaceae</taxon>
        <taxon>Jaapia</taxon>
    </lineage>
</organism>
<evidence type="ECO:0000313" key="5">
    <source>
        <dbReference type="Proteomes" id="UP000027265"/>
    </source>
</evidence>
<dbReference type="InParanoid" id="A0A067P9I2"/>
<keyword evidence="1" id="KW-0408">Iron</keyword>
<sequence>MVASKRKQSSPPSEPSSDEEPHALALPSGPTSDPRFKAINDAISDKPPFCTGTMVLPPEAFVLFYGKSDGDARRIDLVKTSESALRHLVQTCDPASFGVNAQEVYDESYRKAGKLDSDAFATKFDLERSGLLDVVRSGLFEGLDELKPIRAEMYKLNVYSEGSFFKSHVDTPRGDDMFGSLVIIFPTEHMGGELLFRHHKKEWSFDAAAAIASSNAASPSIAYVAFFSDVEHEVSRVTSGYRVTLTYNLYWTTPPNPLRFPSEEVAKPSAPANEAALKSAVESLLNDPTFLPKGGKMGFGLRHQYPVKKTLTHVISHLKGSDHIISNALQSLYLTPSIKMVFQTEYNCLYLCDEVPTLFDPGEDEVVLQSFIDNVPGTVIYLSEDFEDLETGIKVKEGDKVEWVTDLTKVNERGEKLATYGNGPAEIECVYGDMVLLVDVGPAARRAARVRAAAAKAKTRTTSRKKGRW</sequence>
<dbReference type="InterPro" id="IPR005123">
    <property type="entry name" value="Oxoglu/Fe-dep_dioxygenase_dom"/>
</dbReference>
<dbReference type="AlphaFoldDB" id="A0A067P9I2"/>
<gene>
    <name evidence="4" type="ORF">JAAARDRAFT_62459</name>
</gene>
<feature type="region of interest" description="Disordered" evidence="2">
    <location>
        <begin position="1"/>
        <end position="33"/>
    </location>
</feature>
<comment type="similarity">
    <text evidence="1">Belongs to the iron/ascorbate-dependent oxidoreductase family.</text>
</comment>
<keyword evidence="5" id="KW-1185">Reference proteome</keyword>
<dbReference type="GO" id="GO:0016491">
    <property type="term" value="F:oxidoreductase activity"/>
    <property type="evidence" value="ECO:0007669"/>
    <property type="project" value="UniProtKB-KW"/>
</dbReference>
<dbReference type="PANTHER" id="PTHR33099">
    <property type="entry name" value="FE2OG DIOXYGENASE DOMAIN-CONTAINING PROTEIN"/>
    <property type="match status" value="1"/>
</dbReference>
<protein>
    <recommendedName>
        <fullName evidence="3">Fe2OG dioxygenase domain-containing protein</fullName>
    </recommendedName>
</protein>
<dbReference type="InterPro" id="IPR044862">
    <property type="entry name" value="Pro_4_hyd_alph_FE2OG_OXY"/>
</dbReference>
<dbReference type="Gene3D" id="2.60.120.620">
    <property type="entry name" value="q2cbj1_9rhob like domain"/>
    <property type="match status" value="1"/>
</dbReference>
<evidence type="ECO:0000259" key="3">
    <source>
        <dbReference type="PROSITE" id="PS51471"/>
    </source>
</evidence>
<accession>A0A067P9I2</accession>
<reference evidence="5" key="1">
    <citation type="journal article" date="2014" name="Proc. Natl. Acad. Sci. U.S.A.">
        <title>Extensive sampling of basidiomycete genomes demonstrates inadequacy of the white-rot/brown-rot paradigm for wood decay fungi.</title>
        <authorList>
            <person name="Riley R."/>
            <person name="Salamov A.A."/>
            <person name="Brown D.W."/>
            <person name="Nagy L.G."/>
            <person name="Floudas D."/>
            <person name="Held B.W."/>
            <person name="Levasseur A."/>
            <person name="Lombard V."/>
            <person name="Morin E."/>
            <person name="Otillar R."/>
            <person name="Lindquist E.A."/>
            <person name="Sun H."/>
            <person name="LaButti K.M."/>
            <person name="Schmutz J."/>
            <person name="Jabbour D."/>
            <person name="Luo H."/>
            <person name="Baker S.E."/>
            <person name="Pisabarro A.G."/>
            <person name="Walton J.D."/>
            <person name="Blanchette R.A."/>
            <person name="Henrissat B."/>
            <person name="Martin F."/>
            <person name="Cullen D."/>
            <person name="Hibbett D.S."/>
            <person name="Grigoriev I.V."/>
        </authorList>
    </citation>
    <scope>NUCLEOTIDE SEQUENCE [LARGE SCALE GENOMIC DNA]</scope>
    <source>
        <strain evidence="5">MUCL 33604</strain>
    </source>
</reference>
<keyword evidence="1" id="KW-0479">Metal-binding</keyword>
<dbReference type="Pfam" id="PF13640">
    <property type="entry name" value="2OG-FeII_Oxy_3"/>
    <property type="match status" value="1"/>
</dbReference>
<dbReference type="PANTHER" id="PTHR33099:SF14">
    <property type="entry name" value="PROLYL 4-HYDROXYLASE ALPHA SUBUNIT FE(2+) 2OG DIOXYGENASE DOMAIN-CONTAINING PROTEIN"/>
    <property type="match status" value="1"/>
</dbReference>
<dbReference type="GO" id="GO:0046872">
    <property type="term" value="F:metal ion binding"/>
    <property type="evidence" value="ECO:0007669"/>
    <property type="project" value="UniProtKB-KW"/>
</dbReference>
<proteinExistence type="inferred from homology"/>
<name>A0A067P9I2_9AGAM</name>
<evidence type="ECO:0000313" key="4">
    <source>
        <dbReference type="EMBL" id="KDQ51578.1"/>
    </source>
</evidence>
<feature type="domain" description="Fe2OG dioxygenase" evidence="3">
    <location>
        <begin position="150"/>
        <end position="254"/>
    </location>
</feature>
<keyword evidence="1" id="KW-0560">Oxidoreductase</keyword>
<dbReference type="OrthoDB" id="27483at2759"/>
<evidence type="ECO:0000256" key="1">
    <source>
        <dbReference type="RuleBase" id="RU003682"/>
    </source>
</evidence>
<dbReference type="PROSITE" id="PS51471">
    <property type="entry name" value="FE2OG_OXY"/>
    <property type="match status" value="1"/>
</dbReference>